<evidence type="ECO:0000259" key="1">
    <source>
        <dbReference type="Pfam" id="PF21135"/>
    </source>
</evidence>
<sequence length="429" mass="47245">MADVLSRLKSLARPIRVAVIGTGHTGKALLYQCGITPGIECVAVADIKVDKAVAACQAFGRRYAVAQNLADLHDTIARGAIGVCEDGELLARCESVDVMIESSSSVAGGGHFAAVALENRIHVVMMNAESDLIFGPYLLSLARRNGVVYTTCDGDQPGVIKRLVDEVALWGFELVMAGNIKGFLDRYVDPASIVPEADKRFLDYKMCTAYTDGTKLCVEMALVANALGLETDKPGMHGPRTKDLLEVFDRFDLNRMVDGRGAVVDYVLGARPYGGVFIIARSDHPFQQMMMDYFPSQMGNGPYYVFHRPYHLCHVEAMQCVAEAFLDHEALLQPVAGFRTNVYAYAKRNLRRGETLDGIGGYTCYGMIENCAENEAREGLPICLADEVTLKRNVAKDEKIFMEDVVYDLHRQDYRLYALAREESHAASV</sequence>
<dbReference type="Proteomes" id="UP001431776">
    <property type="component" value="Unassembled WGS sequence"/>
</dbReference>
<dbReference type="Pfam" id="PF21135">
    <property type="entry name" value="DRL_cat"/>
    <property type="match status" value="1"/>
</dbReference>
<feature type="domain" description="Oxidoreductase DRL-like catalytic" evidence="1">
    <location>
        <begin position="154"/>
        <end position="317"/>
    </location>
</feature>
<dbReference type="EMBL" id="JASCXX010000031">
    <property type="protein sequence ID" value="MDI6451249.1"/>
    <property type="molecule type" value="Genomic_DNA"/>
</dbReference>
<protein>
    <recommendedName>
        <fullName evidence="1">Oxidoreductase DRL-like catalytic domain-containing protein</fullName>
    </recommendedName>
</protein>
<dbReference type="PANTHER" id="PTHR37850">
    <property type="entry name" value="STRU PROTEIN"/>
    <property type="match status" value="1"/>
</dbReference>
<dbReference type="AlphaFoldDB" id="A0AAW6U5Q6"/>
<name>A0AAW6U5Q6_9BACT</name>
<organism evidence="2 3">
    <name type="scientific">Anaerobaca lacustris</name>
    <dbReference type="NCBI Taxonomy" id="3044600"/>
    <lineage>
        <taxon>Bacteria</taxon>
        <taxon>Pseudomonadati</taxon>
        <taxon>Planctomycetota</taxon>
        <taxon>Phycisphaerae</taxon>
        <taxon>Sedimentisphaerales</taxon>
        <taxon>Anaerobacaceae</taxon>
        <taxon>Anaerobaca</taxon>
    </lineage>
</organism>
<dbReference type="InterPro" id="IPR048423">
    <property type="entry name" value="DRL_cat"/>
</dbReference>
<keyword evidence="3" id="KW-1185">Reference proteome</keyword>
<dbReference type="CDD" id="cd11616">
    <property type="entry name" value="SAF_DH_OX_like"/>
    <property type="match status" value="1"/>
</dbReference>
<comment type="caution">
    <text evidence="2">The sequence shown here is derived from an EMBL/GenBank/DDBJ whole genome shotgun (WGS) entry which is preliminary data.</text>
</comment>
<accession>A0AAW6U5Q6</accession>
<evidence type="ECO:0000313" key="3">
    <source>
        <dbReference type="Proteomes" id="UP001431776"/>
    </source>
</evidence>
<gene>
    <name evidence="2" type="ORF">QJ522_19460</name>
</gene>
<reference evidence="2" key="1">
    <citation type="submission" date="2023-05" db="EMBL/GenBank/DDBJ databases">
        <title>Anaerotaeda fermentans gen. nov., sp. nov., a novel anaerobic planctomycete of the new family within the order Sedimentisphaerales isolated from Taman Peninsula, Russia.</title>
        <authorList>
            <person name="Khomyakova M.A."/>
            <person name="Merkel A.Y."/>
            <person name="Slobodkin A.I."/>
        </authorList>
    </citation>
    <scope>NUCLEOTIDE SEQUENCE</scope>
    <source>
        <strain evidence="2">M17dextr</strain>
    </source>
</reference>
<dbReference type="PANTHER" id="PTHR37850:SF1">
    <property type="entry name" value="SAF DOMAIN PROTEIN"/>
    <property type="match status" value="1"/>
</dbReference>
<dbReference type="SUPFAM" id="SSF51735">
    <property type="entry name" value="NAD(P)-binding Rossmann-fold domains"/>
    <property type="match status" value="1"/>
</dbReference>
<evidence type="ECO:0000313" key="2">
    <source>
        <dbReference type="EMBL" id="MDI6451249.1"/>
    </source>
</evidence>
<dbReference type="Gene3D" id="3.40.50.720">
    <property type="entry name" value="NAD(P)-binding Rossmann-like Domain"/>
    <property type="match status" value="1"/>
</dbReference>
<proteinExistence type="predicted"/>
<dbReference type="InterPro" id="IPR036291">
    <property type="entry name" value="NAD(P)-bd_dom_sf"/>
</dbReference>
<dbReference type="RefSeq" id="WP_349246657.1">
    <property type="nucleotide sequence ID" value="NZ_JASCXX010000031.1"/>
</dbReference>